<accession>A0ABR3VYN4</accession>
<dbReference type="EMBL" id="JAWRVE010000215">
    <property type="protein sequence ID" value="KAL1848675.1"/>
    <property type="molecule type" value="Genomic_DNA"/>
</dbReference>
<comment type="caution">
    <text evidence="3">The sequence shown here is derived from an EMBL/GenBank/DDBJ whole genome shotgun (WGS) entry which is preliminary data.</text>
</comment>
<evidence type="ECO:0000313" key="3">
    <source>
        <dbReference type="EMBL" id="KAL1848675.1"/>
    </source>
</evidence>
<organism evidence="3 4">
    <name type="scientific">Diaporthe australafricana</name>
    <dbReference type="NCBI Taxonomy" id="127596"/>
    <lineage>
        <taxon>Eukaryota</taxon>
        <taxon>Fungi</taxon>
        <taxon>Dikarya</taxon>
        <taxon>Ascomycota</taxon>
        <taxon>Pezizomycotina</taxon>
        <taxon>Sordariomycetes</taxon>
        <taxon>Sordariomycetidae</taxon>
        <taxon>Diaporthales</taxon>
        <taxon>Diaporthaceae</taxon>
        <taxon>Diaporthe</taxon>
    </lineage>
</organism>
<reference evidence="3 4" key="1">
    <citation type="journal article" date="2024" name="IMA Fungus">
        <title>IMA Genome - F19 : A genome assembly and annotation guide to empower mycologists, including annotated draft genome sequences of Ceratocystis pirilliformis, Diaporthe australafricana, Fusarium ophioides, Paecilomyces lecythidis, and Sporothrix stenoceras.</title>
        <authorList>
            <person name="Aylward J."/>
            <person name="Wilson A.M."/>
            <person name="Visagie C.M."/>
            <person name="Spraker J."/>
            <person name="Barnes I."/>
            <person name="Buitendag C."/>
            <person name="Ceriani C."/>
            <person name="Del Mar Angel L."/>
            <person name="du Plessis D."/>
            <person name="Fuchs T."/>
            <person name="Gasser K."/>
            <person name="Kramer D."/>
            <person name="Li W."/>
            <person name="Munsamy K."/>
            <person name="Piso A."/>
            <person name="Price J.L."/>
            <person name="Sonnekus B."/>
            <person name="Thomas C."/>
            <person name="van der Nest A."/>
            <person name="van Dijk A."/>
            <person name="van Heerden A."/>
            <person name="van Vuuren N."/>
            <person name="Yilmaz N."/>
            <person name="Duong T.A."/>
            <person name="van der Merwe N.A."/>
            <person name="Wingfield M.J."/>
            <person name="Wingfield B.D."/>
        </authorList>
    </citation>
    <scope>NUCLEOTIDE SEQUENCE [LARGE SCALE GENOMIC DNA]</scope>
    <source>
        <strain evidence="3 4">CMW 18300</strain>
    </source>
</reference>
<feature type="transmembrane region" description="Helical" evidence="2">
    <location>
        <begin position="113"/>
        <end position="131"/>
    </location>
</feature>
<name>A0ABR3VYN4_9PEZI</name>
<feature type="compositionally biased region" description="Polar residues" evidence="1">
    <location>
        <begin position="37"/>
        <end position="47"/>
    </location>
</feature>
<dbReference type="Pfam" id="PF06912">
    <property type="entry name" value="DUF1275"/>
    <property type="match status" value="1"/>
</dbReference>
<feature type="region of interest" description="Disordered" evidence="1">
    <location>
        <begin position="1"/>
        <end position="47"/>
    </location>
</feature>
<feature type="transmembrane region" description="Helical" evidence="2">
    <location>
        <begin position="143"/>
        <end position="166"/>
    </location>
</feature>
<feature type="compositionally biased region" description="Polar residues" evidence="1">
    <location>
        <begin position="15"/>
        <end position="25"/>
    </location>
</feature>
<proteinExistence type="predicted"/>
<dbReference type="PANTHER" id="PTHR37488">
    <property type="entry name" value="DUF1275 DOMAIN-CONTAINING PROTEIN"/>
    <property type="match status" value="1"/>
</dbReference>
<gene>
    <name evidence="3" type="ORF">Daus18300_013545</name>
</gene>
<evidence type="ECO:0008006" key="5">
    <source>
        <dbReference type="Google" id="ProtNLM"/>
    </source>
</evidence>
<feature type="transmembrane region" description="Helical" evidence="2">
    <location>
        <begin position="239"/>
        <end position="256"/>
    </location>
</feature>
<evidence type="ECO:0000313" key="4">
    <source>
        <dbReference type="Proteomes" id="UP001583177"/>
    </source>
</evidence>
<keyword evidence="2" id="KW-0472">Membrane</keyword>
<dbReference type="InterPro" id="IPR010699">
    <property type="entry name" value="DUF1275"/>
</dbReference>
<dbReference type="PANTHER" id="PTHR37488:SF1">
    <property type="entry name" value="DUF1275 DOMAIN PROTEIN"/>
    <property type="match status" value="1"/>
</dbReference>
<evidence type="ECO:0000256" key="2">
    <source>
        <dbReference type="SAM" id="Phobius"/>
    </source>
</evidence>
<evidence type="ECO:0000256" key="1">
    <source>
        <dbReference type="SAM" id="MobiDB-lite"/>
    </source>
</evidence>
<keyword evidence="2" id="KW-1133">Transmembrane helix</keyword>
<feature type="transmembrane region" description="Helical" evidence="2">
    <location>
        <begin position="63"/>
        <end position="83"/>
    </location>
</feature>
<sequence length="291" mass="31045">MSSANGYGTAGPGGNRNTARQTNHVASDEEQPLLNGAATQRRNSKSLTSRLRKAAGAEVKRDWADVVLIFCYIITGMLDSSAISDWGSFVSMQTGNTVYIGLGLAAPTEGTRWIKSGTSLGFFCIGSFFFSRFHRHFSPKKRATLIASFTLQAVLCIAAASIVTFGPAGGSSGNSKDAITWDVLVPIALVAFQACGQAVTSRALKYNALTSVVLTSIYCDLFSDAELFRADNPERNRRVGAPSMLLVGAVLGGLFAHSRFGIAGAMWTASAMKVLVVIVWLVWPGEETDED</sequence>
<keyword evidence="4" id="KW-1185">Reference proteome</keyword>
<feature type="transmembrane region" description="Helical" evidence="2">
    <location>
        <begin position="178"/>
        <end position="199"/>
    </location>
</feature>
<feature type="transmembrane region" description="Helical" evidence="2">
    <location>
        <begin position="262"/>
        <end position="283"/>
    </location>
</feature>
<protein>
    <recommendedName>
        <fullName evidence="5">DUF1275 domain protein</fullName>
    </recommendedName>
</protein>
<dbReference type="Proteomes" id="UP001583177">
    <property type="component" value="Unassembled WGS sequence"/>
</dbReference>
<keyword evidence="2" id="KW-0812">Transmembrane</keyword>